<proteinExistence type="evidence at transcript level"/>
<evidence type="ECO:0000256" key="1">
    <source>
        <dbReference type="SAM" id="MobiDB-lite"/>
    </source>
</evidence>
<feature type="compositionally biased region" description="Basic and acidic residues" evidence="1">
    <location>
        <begin position="1"/>
        <end position="10"/>
    </location>
</feature>
<organism evidence="2">
    <name type="scientific">Aquilaria malaccensis</name>
    <dbReference type="NCBI Taxonomy" id="223753"/>
    <lineage>
        <taxon>Eukaryota</taxon>
        <taxon>Viridiplantae</taxon>
        <taxon>Streptophyta</taxon>
        <taxon>Embryophyta</taxon>
        <taxon>Tracheophyta</taxon>
        <taxon>Spermatophyta</taxon>
        <taxon>Magnoliopsida</taxon>
        <taxon>eudicotyledons</taxon>
        <taxon>Gunneridae</taxon>
        <taxon>Pentapetalae</taxon>
        <taxon>rosids</taxon>
        <taxon>malvids</taxon>
        <taxon>Malvales</taxon>
        <taxon>Thymelaeaceae</taxon>
        <taxon>Aquilaria</taxon>
    </lineage>
</organism>
<protein>
    <submittedName>
        <fullName evidence="2">Uncharacterized protein</fullName>
    </submittedName>
</protein>
<feature type="compositionally biased region" description="Basic and acidic residues" evidence="1">
    <location>
        <begin position="51"/>
        <end position="60"/>
    </location>
</feature>
<sequence length="60" mass="6515">MLIKRIKGDSRSPSQPLPPISSHPNARRKGCVFPLPHSPLYPNSPLISVGPKDETTGRGK</sequence>
<reference evidence="2" key="1">
    <citation type="submission" date="2019-04" db="EMBL/GenBank/DDBJ databases">
        <authorList>
            <person name="Islam M.R."/>
            <person name="Banu S."/>
        </authorList>
    </citation>
    <scope>NUCLEOTIDE SEQUENCE</scope>
    <source>
        <strain evidence="2">TDF-20</strain>
    </source>
</reference>
<name>A0A4Y6GLH1_9ROSI</name>
<evidence type="ECO:0000313" key="2">
    <source>
        <dbReference type="EMBL" id="QDF43955.1"/>
    </source>
</evidence>
<dbReference type="AlphaFoldDB" id="A0A4Y6GLH1"/>
<feature type="region of interest" description="Disordered" evidence="1">
    <location>
        <begin position="1"/>
        <end position="60"/>
    </location>
</feature>
<dbReference type="EMBL" id="MK751321">
    <property type="protein sequence ID" value="QDF43955.1"/>
    <property type="molecule type" value="mRNA"/>
</dbReference>
<accession>A0A4Y6GLH1</accession>